<reference evidence="5 6" key="1">
    <citation type="submission" date="2015-12" db="EMBL/GenBank/DDBJ databases">
        <title>Diversity of Burkholderia near neighbor genomes.</title>
        <authorList>
            <person name="Sahl J."/>
            <person name="Wagner D."/>
            <person name="Keim P."/>
        </authorList>
    </citation>
    <scope>NUCLEOTIDE SEQUENCE [LARGE SCALE GENOMIC DNA]</scope>
    <source>
        <strain evidence="5 6">BDU8</strain>
    </source>
</reference>
<dbReference type="Pfam" id="PF00109">
    <property type="entry name" value="ketoacyl-synt"/>
    <property type="match status" value="1"/>
</dbReference>
<evidence type="ECO:0000256" key="3">
    <source>
        <dbReference type="RuleBase" id="RU003694"/>
    </source>
</evidence>
<evidence type="ECO:0000256" key="1">
    <source>
        <dbReference type="ARBA" id="ARBA00008467"/>
    </source>
</evidence>
<evidence type="ECO:0000256" key="2">
    <source>
        <dbReference type="ARBA" id="ARBA00022679"/>
    </source>
</evidence>
<dbReference type="SUPFAM" id="SSF53901">
    <property type="entry name" value="Thiolase-like"/>
    <property type="match status" value="2"/>
</dbReference>
<dbReference type="PROSITE" id="PS52004">
    <property type="entry name" value="KS3_2"/>
    <property type="match status" value="1"/>
</dbReference>
<dbReference type="AlphaFoldDB" id="A0A1B4FZV5"/>
<dbReference type="InterPro" id="IPR020841">
    <property type="entry name" value="PKS_Beta-ketoAc_synthase_dom"/>
</dbReference>
<dbReference type="GO" id="GO:0004315">
    <property type="term" value="F:3-oxoacyl-[acyl-carrier-protein] synthase activity"/>
    <property type="evidence" value="ECO:0007669"/>
    <property type="project" value="TreeGrafter"/>
</dbReference>
<gene>
    <name evidence="5" type="ORF">WS71_17705</name>
</gene>
<name>A0A1B4FZV5_9BURK</name>
<dbReference type="InterPro" id="IPR014030">
    <property type="entry name" value="Ketoacyl_synth_N"/>
</dbReference>
<dbReference type="EMBL" id="CP013389">
    <property type="protein sequence ID" value="AOJ09207.1"/>
    <property type="molecule type" value="Genomic_DNA"/>
</dbReference>
<feature type="domain" description="Ketosynthase family 3 (KS3)" evidence="4">
    <location>
        <begin position="2"/>
        <end position="368"/>
    </location>
</feature>
<dbReference type="RefSeq" id="WP_066493363.1">
    <property type="nucleotide sequence ID" value="NZ_CP013389.1"/>
</dbReference>
<dbReference type="PANTHER" id="PTHR11712">
    <property type="entry name" value="POLYKETIDE SYNTHASE-RELATED"/>
    <property type="match status" value="1"/>
</dbReference>
<keyword evidence="2 3" id="KW-0808">Transferase</keyword>
<comment type="similarity">
    <text evidence="1 3">Belongs to the thiolase-like superfamily. Beta-ketoacyl-ACP synthases family.</text>
</comment>
<dbReference type="Pfam" id="PF02801">
    <property type="entry name" value="Ketoacyl-synt_C"/>
    <property type="match status" value="1"/>
</dbReference>
<dbReference type="PANTHER" id="PTHR11712:SF347">
    <property type="entry name" value="BETA KETOACYL-ACYL CARRIER PROTEIN SYNTHASE"/>
    <property type="match status" value="1"/>
</dbReference>
<proteinExistence type="inferred from homology"/>
<protein>
    <submittedName>
        <fullName evidence="5">Beta-ACP synthase</fullName>
    </submittedName>
</protein>
<dbReference type="Gene3D" id="3.40.47.10">
    <property type="match status" value="1"/>
</dbReference>
<dbReference type="SMART" id="SM00825">
    <property type="entry name" value="PKS_KS"/>
    <property type="match status" value="1"/>
</dbReference>
<accession>A0A1B4FZV5</accession>
<dbReference type="InterPro" id="IPR016039">
    <property type="entry name" value="Thiolase-like"/>
</dbReference>
<evidence type="ECO:0000313" key="6">
    <source>
        <dbReference type="Proteomes" id="UP000067711"/>
    </source>
</evidence>
<sequence>MTNDIIVTGMAWHTALGRSLAGVWQRLLAGDTGIAPVPSPHALKNDLAAAVALDARGDARDTLARLTREVAADALEHAELDAGRAGTRTFLVVGTSFGARLDDACAAAEPLDQWVRDIADELGIAYAALSTACSSGSDALLLGAMLIRAGIADRCICGGADVLTESKRLAHSGLGTMSATTLRSFDHRHDGTILGEGVGFLVIERRGARPTKPLATLRGAGSSNDAAGLTAPDKDGNGIRLAVDRSLRDAGLRRSDIGIVNAHGSGTRTNDRIESAAYASLFAPSRPIVFATKGAFGHTLGATGALEAIALVTSLNEGIAPPIHGLDTPLPGFDLPLPIRTPSEFDATYGLSVTIGFGGFNTSLVFERGDVR</sequence>
<dbReference type="InterPro" id="IPR000794">
    <property type="entry name" value="Beta-ketoacyl_synthase"/>
</dbReference>
<organism evidence="5 6">
    <name type="scientific">Burkholderia mayonis</name>
    <dbReference type="NCBI Taxonomy" id="1385591"/>
    <lineage>
        <taxon>Bacteria</taxon>
        <taxon>Pseudomonadati</taxon>
        <taxon>Pseudomonadota</taxon>
        <taxon>Betaproteobacteria</taxon>
        <taxon>Burkholderiales</taxon>
        <taxon>Burkholderiaceae</taxon>
        <taxon>Burkholderia</taxon>
        <taxon>pseudomallei group</taxon>
    </lineage>
</organism>
<dbReference type="InterPro" id="IPR014031">
    <property type="entry name" value="Ketoacyl_synth_C"/>
</dbReference>
<dbReference type="Proteomes" id="UP000067711">
    <property type="component" value="Chromosome 1"/>
</dbReference>
<dbReference type="GO" id="GO:0006633">
    <property type="term" value="P:fatty acid biosynthetic process"/>
    <property type="evidence" value="ECO:0007669"/>
    <property type="project" value="TreeGrafter"/>
</dbReference>
<evidence type="ECO:0000259" key="4">
    <source>
        <dbReference type="PROSITE" id="PS52004"/>
    </source>
</evidence>
<evidence type="ECO:0000313" key="5">
    <source>
        <dbReference type="EMBL" id="AOJ09207.1"/>
    </source>
</evidence>